<evidence type="ECO:0000313" key="2">
    <source>
        <dbReference type="EMBL" id="KAJ5157312.1"/>
    </source>
</evidence>
<feature type="region of interest" description="Disordered" evidence="1">
    <location>
        <begin position="37"/>
        <end position="58"/>
    </location>
</feature>
<evidence type="ECO:0000313" key="3">
    <source>
        <dbReference type="Proteomes" id="UP001149163"/>
    </source>
</evidence>
<dbReference type="GeneID" id="81429712"/>
<reference evidence="2" key="2">
    <citation type="journal article" date="2023" name="IMA Fungus">
        <title>Comparative genomic study of the Penicillium genus elucidates a diverse pangenome and 15 lateral gene transfer events.</title>
        <authorList>
            <person name="Petersen C."/>
            <person name="Sorensen T."/>
            <person name="Nielsen M.R."/>
            <person name="Sondergaard T.E."/>
            <person name="Sorensen J.L."/>
            <person name="Fitzpatrick D.A."/>
            <person name="Frisvad J.C."/>
            <person name="Nielsen K.L."/>
        </authorList>
    </citation>
    <scope>NUCLEOTIDE SEQUENCE</scope>
    <source>
        <strain evidence="2">IBT 26290</strain>
    </source>
</reference>
<accession>A0A9W9HVQ0</accession>
<name>A0A9W9HVQ0_9EURO</name>
<keyword evidence="3" id="KW-1185">Reference proteome</keyword>
<protein>
    <submittedName>
        <fullName evidence="2">Uncharacterized protein</fullName>
    </submittedName>
</protein>
<feature type="region of interest" description="Disordered" evidence="1">
    <location>
        <begin position="1"/>
        <end position="21"/>
    </location>
</feature>
<feature type="compositionally biased region" description="Basic and acidic residues" evidence="1">
    <location>
        <begin position="1"/>
        <end position="18"/>
    </location>
</feature>
<proteinExistence type="predicted"/>
<dbReference type="RefSeq" id="XP_056540301.1">
    <property type="nucleotide sequence ID" value="XM_056690536.1"/>
</dbReference>
<organism evidence="2 3">
    <name type="scientific">Penicillium canariense</name>
    <dbReference type="NCBI Taxonomy" id="189055"/>
    <lineage>
        <taxon>Eukaryota</taxon>
        <taxon>Fungi</taxon>
        <taxon>Dikarya</taxon>
        <taxon>Ascomycota</taxon>
        <taxon>Pezizomycotina</taxon>
        <taxon>Eurotiomycetes</taxon>
        <taxon>Eurotiomycetidae</taxon>
        <taxon>Eurotiales</taxon>
        <taxon>Aspergillaceae</taxon>
        <taxon>Penicillium</taxon>
    </lineage>
</organism>
<feature type="compositionally biased region" description="Polar residues" evidence="1">
    <location>
        <begin position="37"/>
        <end position="47"/>
    </location>
</feature>
<gene>
    <name evidence="2" type="ORF">N7482_008412</name>
</gene>
<sequence length="165" mass="18320">MPVRAFREPEPNGRDRDTWSSLDPAFWHTNGCREAGGSSNFLTPSNPSREDLRAADEHSLAHPPTWAGRIRCGMHHGMQHGSDAIEPDFSDADSGFPGSYTNSITSSALNYQTVADIIPTMKANTSCLTMNKNKIVLIWLVLTTPHRSDLIRIDRSPEDRAITFI</sequence>
<dbReference type="EMBL" id="JAPQKN010000006">
    <property type="protein sequence ID" value="KAJ5157312.1"/>
    <property type="molecule type" value="Genomic_DNA"/>
</dbReference>
<dbReference type="AlphaFoldDB" id="A0A9W9HVQ0"/>
<evidence type="ECO:0000256" key="1">
    <source>
        <dbReference type="SAM" id="MobiDB-lite"/>
    </source>
</evidence>
<comment type="caution">
    <text evidence="2">The sequence shown here is derived from an EMBL/GenBank/DDBJ whole genome shotgun (WGS) entry which is preliminary data.</text>
</comment>
<reference evidence="2" key="1">
    <citation type="submission" date="2022-11" db="EMBL/GenBank/DDBJ databases">
        <authorList>
            <person name="Petersen C."/>
        </authorList>
    </citation>
    <scope>NUCLEOTIDE SEQUENCE</scope>
    <source>
        <strain evidence="2">IBT 26290</strain>
    </source>
</reference>
<dbReference type="Proteomes" id="UP001149163">
    <property type="component" value="Unassembled WGS sequence"/>
</dbReference>
<feature type="compositionally biased region" description="Basic and acidic residues" evidence="1">
    <location>
        <begin position="48"/>
        <end position="58"/>
    </location>
</feature>